<dbReference type="EMBL" id="CAJNRD030000095">
    <property type="protein sequence ID" value="CAG5070422.1"/>
    <property type="molecule type" value="Genomic_DNA"/>
</dbReference>
<name>A0A8J2GZ47_COTCN</name>
<keyword evidence="2" id="KW-1185">Reference proteome</keyword>
<feature type="non-terminal residue" evidence="1">
    <location>
        <position position="1"/>
    </location>
</feature>
<comment type="caution">
    <text evidence="1">The sequence shown here is derived from an EMBL/GenBank/DDBJ whole genome shotgun (WGS) entry which is preliminary data.</text>
</comment>
<evidence type="ECO:0000313" key="1">
    <source>
        <dbReference type="EMBL" id="CAG5070422.1"/>
    </source>
</evidence>
<proteinExistence type="predicted"/>
<reference evidence="1" key="1">
    <citation type="submission" date="2021-04" db="EMBL/GenBank/DDBJ databases">
        <authorList>
            <person name="Chebbi M.A.C M."/>
        </authorList>
    </citation>
    <scope>NUCLEOTIDE SEQUENCE</scope>
</reference>
<protein>
    <submittedName>
        <fullName evidence="1">Uncharacterized protein</fullName>
    </submittedName>
</protein>
<dbReference type="Proteomes" id="UP000786811">
    <property type="component" value="Unassembled WGS sequence"/>
</dbReference>
<accession>A0A8J2GZ47</accession>
<sequence>IGINQNTQKKPVLTRRRFSFKEKLKILQQLENNSMITVCKNFHVNEFTVPENGKNKMYRKYFKRK</sequence>
<dbReference type="AlphaFoldDB" id="A0A8J2GZ47"/>
<organism evidence="1 2">
    <name type="scientific">Cotesia congregata</name>
    <name type="common">Parasitoid wasp</name>
    <name type="synonym">Apanteles congregatus</name>
    <dbReference type="NCBI Taxonomy" id="51543"/>
    <lineage>
        <taxon>Eukaryota</taxon>
        <taxon>Metazoa</taxon>
        <taxon>Ecdysozoa</taxon>
        <taxon>Arthropoda</taxon>
        <taxon>Hexapoda</taxon>
        <taxon>Insecta</taxon>
        <taxon>Pterygota</taxon>
        <taxon>Neoptera</taxon>
        <taxon>Endopterygota</taxon>
        <taxon>Hymenoptera</taxon>
        <taxon>Apocrita</taxon>
        <taxon>Ichneumonoidea</taxon>
        <taxon>Braconidae</taxon>
        <taxon>Microgastrinae</taxon>
        <taxon>Cotesia</taxon>
    </lineage>
</organism>
<feature type="non-terminal residue" evidence="1">
    <location>
        <position position="65"/>
    </location>
</feature>
<gene>
    <name evidence="1" type="ORF">HICCMSTLAB_LOCUS11</name>
</gene>
<evidence type="ECO:0000313" key="2">
    <source>
        <dbReference type="Proteomes" id="UP000786811"/>
    </source>
</evidence>